<evidence type="ECO:0000256" key="6">
    <source>
        <dbReference type="ARBA" id="ARBA00012402"/>
    </source>
</evidence>
<comment type="catalytic activity">
    <reaction evidence="1">
        <text>coproporphyrinogen III + 3 O2 = coproporphyrin III + 3 H2O2</text>
        <dbReference type="Rhea" id="RHEA:43436"/>
        <dbReference type="ChEBI" id="CHEBI:15379"/>
        <dbReference type="ChEBI" id="CHEBI:16240"/>
        <dbReference type="ChEBI" id="CHEBI:57309"/>
        <dbReference type="ChEBI" id="CHEBI:131725"/>
        <dbReference type="EC" id="1.3.3.15"/>
    </reaction>
    <physiologicalReaction direction="left-to-right" evidence="1">
        <dbReference type="Rhea" id="RHEA:43437"/>
    </physiologicalReaction>
</comment>
<dbReference type="NCBIfam" id="TIGR00562">
    <property type="entry name" value="proto_IX_ox"/>
    <property type="match status" value="1"/>
</dbReference>
<evidence type="ECO:0000256" key="10">
    <source>
        <dbReference type="ARBA" id="ARBA00023002"/>
    </source>
</evidence>
<evidence type="ECO:0000256" key="11">
    <source>
        <dbReference type="ARBA" id="ARBA00023133"/>
    </source>
</evidence>
<dbReference type="InterPro" id="IPR036188">
    <property type="entry name" value="FAD/NAD-bd_sf"/>
</dbReference>
<comment type="similarity">
    <text evidence="5 12">Belongs to the protoporphyrinogen/coproporphyrinogen oxidase family. Coproporphyrinogen III oxidase subfamily.</text>
</comment>
<dbReference type="Pfam" id="PF01593">
    <property type="entry name" value="Amino_oxidase"/>
    <property type="match status" value="1"/>
</dbReference>
<comment type="caution">
    <text evidence="14">The sequence shown here is derived from an EMBL/GenBank/DDBJ whole genome shotgun (WGS) entry which is preliminary data.</text>
</comment>
<keyword evidence="8 12" id="KW-0285">Flavoprotein</keyword>
<comment type="subcellular location">
    <subcellularLocation>
        <location evidence="12">Cytoplasm</location>
    </subcellularLocation>
</comment>
<evidence type="ECO:0000256" key="7">
    <source>
        <dbReference type="ARBA" id="ARBA00019046"/>
    </source>
</evidence>
<dbReference type="PRINTS" id="PR00419">
    <property type="entry name" value="ADXRDTASE"/>
</dbReference>
<evidence type="ECO:0000313" key="15">
    <source>
        <dbReference type="Proteomes" id="UP001500368"/>
    </source>
</evidence>
<keyword evidence="15" id="KW-1185">Reference proteome</keyword>
<proteinExistence type="inferred from homology"/>
<dbReference type="Gene3D" id="3.50.50.60">
    <property type="entry name" value="FAD/NAD(P)-binding domain"/>
    <property type="match status" value="1"/>
</dbReference>
<evidence type="ECO:0000256" key="8">
    <source>
        <dbReference type="ARBA" id="ARBA00022630"/>
    </source>
</evidence>
<organism evidence="14 15">
    <name type="scientific">Nesterenkonia rhizosphaerae</name>
    <dbReference type="NCBI Taxonomy" id="1348272"/>
    <lineage>
        <taxon>Bacteria</taxon>
        <taxon>Bacillati</taxon>
        <taxon>Actinomycetota</taxon>
        <taxon>Actinomycetes</taxon>
        <taxon>Micrococcales</taxon>
        <taxon>Micrococcaceae</taxon>
        <taxon>Nesterenkonia</taxon>
    </lineage>
</organism>
<evidence type="ECO:0000313" key="14">
    <source>
        <dbReference type="EMBL" id="GAA4911404.1"/>
    </source>
</evidence>
<sequence>MAPAPRTSRVAVVGGGIAGLTAAWDLARRGAEVTVYEAGSRLGGAVAPHVLAGVRCDAGAEAFATRTTAVRQLIEDLGLAEQVVSPNPAGAWLQIPGLAAPLPATGLLGIPGDPQAEDVRRLIGAEAAVRAAQDLHRPVDQWRGVSSPTVGQVARDRMGDVVVDALVSPITSGVHSADPDELDMNTAAPGLFRAMLEEGSLARAVQRLKAQAPAGSAVQSLHGGMATLVDALEAALRQAGVTIHLNHRVTDLRGLEADHLLLAVDGLAALELLGPVLPQLEGEGFSDGGTGGVALVSMVVHAPELDAHPRGTGMLVAPSVTEIGAKAMTHASAKWAWAADALTAVLGPGHHLVRLSYGRITDTTDSPTLGFQSSDEQLLAAAAADLPQLTGVPIGPEQILDADVVRWERALPAASAGHLQRVQQLRQALSQLRQLPQGEAGTKIWTAGSWFAGTGLARVIPDARAVAARMLDN</sequence>
<dbReference type="Gene3D" id="1.10.3110.10">
    <property type="entry name" value="protoporphyrinogen ix oxidase, domain 3"/>
    <property type="match status" value="1"/>
</dbReference>
<dbReference type="InterPro" id="IPR050464">
    <property type="entry name" value="Zeta_carotene_desat/Oxidored"/>
</dbReference>
<name>A0ABP9FQE5_9MICC</name>
<dbReference type="InterPro" id="IPR002937">
    <property type="entry name" value="Amino_oxidase"/>
</dbReference>
<keyword evidence="12" id="KW-0963">Cytoplasm</keyword>
<evidence type="ECO:0000256" key="9">
    <source>
        <dbReference type="ARBA" id="ARBA00022827"/>
    </source>
</evidence>
<dbReference type="Gene3D" id="3.90.660.20">
    <property type="entry name" value="Protoporphyrinogen oxidase, mitochondrial, domain 2"/>
    <property type="match status" value="1"/>
</dbReference>
<evidence type="ECO:0000256" key="1">
    <source>
        <dbReference type="ARBA" id="ARBA00001755"/>
    </source>
</evidence>
<evidence type="ECO:0000256" key="4">
    <source>
        <dbReference type="ARBA" id="ARBA00004744"/>
    </source>
</evidence>
<comment type="pathway">
    <text evidence="4 12">Porphyrin-containing compound metabolism; protoheme biosynthesis.</text>
</comment>
<comment type="cofactor">
    <cofactor evidence="2 12">
        <name>FAD</name>
        <dbReference type="ChEBI" id="CHEBI:57692"/>
    </cofactor>
</comment>
<evidence type="ECO:0000256" key="12">
    <source>
        <dbReference type="RuleBase" id="RU364052"/>
    </source>
</evidence>
<dbReference type="InterPro" id="IPR004572">
    <property type="entry name" value="Protoporphyrinogen_oxidase"/>
</dbReference>
<dbReference type="EMBL" id="BAABLW010000001">
    <property type="protein sequence ID" value="GAA4911404.1"/>
    <property type="molecule type" value="Genomic_DNA"/>
</dbReference>
<comment type="function">
    <text evidence="3 12">Involved in coproporphyrin-dependent heme b biosynthesis. Catalyzes the oxidation of coproporphyrinogen III to coproporphyrin III.</text>
</comment>
<dbReference type="PANTHER" id="PTHR42923:SF3">
    <property type="entry name" value="PROTOPORPHYRINOGEN OXIDASE"/>
    <property type="match status" value="1"/>
</dbReference>
<dbReference type="EC" id="1.3.3.15" evidence="6 12"/>
<feature type="domain" description="Amine oxidase" evidence="13">
    <location>
        <begin position="17"/>
        <end position="470"/>
    </location>
</feature>
<dbReference type="Proteomes" id="UP001500368">
    <property type="component" value="Unassembled WGS sequence"/>
</dbReference>
<keyword evidence="10 12" id="KW-0560">Oxidoreductase</keyword>
<dbReference type="PANTHER" id="PTHR42923">
    <property type="entry name" value="PROTOPORPHYRINOGEN OXIDASE"/>
    <property type="match status" value="1"/>
</dbReference>
<keyword evidence="11 12" id="KW-0350">Heme biosynthesis</keyword>
<gene>
    <name evidence="14" type="primary">hemG</name>
    <name evidence="14" type="ORF">GCM10025790_02250</name>
</gene>
<dbReference type="RefSeq" id="WP_345476290.1">
    <property type="nucleotide sequence ID" value="NZ_BAABLW010000001.1"/>
</dbReference>
<keyword evidence="9 12" id="KW-0274">FAD</keyword>
<evidence type="ECO:0000256" key="3">
    <source>
        <dbReference type="ARBA" id="ARBA00002185"/>
    </source>
</evidence>
<reference evidence="15" key="1">
    <citation type="journal article" date="2019" name="Int. J. Syst. Evol. Microbiol.">
        <title>The Global Catalogue of Microorganisms (GCM) 10K type strain sequencing project: providing services to taxonomists for standard genome sequencing and annotation.</title>
        <authorList>
            <consortium name="The Broad Institute Genomics Platform"/>
            <consortium name="The Broad Institute Genome Sequencing Center for Infectious Disease"/>
            <person name="Wu L."/>
            <person name="Ma J."/>
        </authorList>
    </citation>
    <scope>NUCLEOTIDE SEQUENCE [LARGE SCALE GENOMIC DNA]</scope>
    <source>
        <strain evidence="15">JCM 19129</strain>
    </source>
</reference>
<dbReference type="SUPFAM" id="SSF51905">
    <property type="entry name" value="FAD/NAD(P)-binding domain"/>
    <property type="match status" value="1"/>
</dbReference>
<dbReference type="SUPFAM" id="SSF54373">
    <property type="entry name" value="FAD-linked reductases, C-terminal domain"/>
    <property type="match status" value="1"/>
</dbReference>
<evidence type="ECO:0000256" key="2">
    <source>
        <dbReference type="ARBA" id="ARBA00001974"/>
    </source>
</evidence>
<evidence type="ECO:0000256" key="5">
    <source>
        <dbReference type="ARBA" id="ARBA00008310"/>
    </source>
</evidence>
<accession>A0ABP9FQE5</accession>
<evidence type="ECO:0000259" key="13">
    <source>
        <dbReference type="Pfam" id="PF01593"/>
    </source>
</evidence>
<protein>
    <recommendedName>
        <fullName evidence="7 12">Coproporphyrinogen III oxidase</fullName>
        <ecNumber evidence="6 12">1.3.3.15</ecNumber>
    </recommendedName>
</protein>